<sequence>MKDRIRTLQPAVDVAHEREHAAARQHAQARARLDEQRVRLEQLLAFRAEYAERLHQDGRGGLSARRLHDYLVFIGNLDANIAQLRRQIEVHELEVAHARKAWQASRAKARALAEVIAHYRRESGRLEERREQAASDEFALQKHRDRQVP</sequence>
<keyword evidence="13" id="KW-1185">Reference proteome</keyword>
<dbReference type="OrthoDB" id="6465096at2"/>
<dbReference type="PANTHER" id="PTHR38786">
    <property type="entry name" value="FLAGELLAR FLIJ PROTEIN"/>
    <property type="match status" value="1"/>
</dbReference>
<dbReference type="AlphaFoldDB" id="A0A4R2L3J1"/>
<proteinExistence type="inferred from homology"/>
<evidence type="ECO:0000313" key="12">
    <source>
        <dbReference type="EMBL" id="TCO81084.1"/>
    </source>
</evidence>
<keyword evidence="6" id="KW-0145">Chemotaxis</keyword>
<dbReference type="GO" id="GO:0044781">
    <property type="term" value="P:bacterial-type flagellum organization"/>
    <property type="evidence" value="ECO:0007669"/>
    <property type="project" value="UniProtKB-KW"/>
</dbReference>
<dbReference type="GO" id="GO:0006935">
    <property type="term" value="P:chemotaxis"/>
    <property type="evidence" value="ECO:0007669"/>
    <property type="project" value="UniProtKB-KW"/>
</dbReference>
<dbReference type="RefSeq" id="WP_132542299.1">
    <property type="nucleotide sequence ID" value="NZ_SLWY01000010.1"/>
</dbReference>
<dbReference type="InterPro" id="IPR052570">
    <property type="entry name" value="FliJ"/>
</dbReference>
<comment type="subcellular location">
    <subcellularLocation>
        <location evidence="1">Cell membrane</location>
        <topology evidence="1">Peripheral membrane protein</topology>
        <orientation evidence="1">Cytoplasmic side</orientation>
    </subcellularLocation>
</comment>
<evidence type="ECO:0000256" key="8">
    <source>
        <dbReference type="ARBA" id="ARBA00022927"/>
    </source>
</evidence>
<keyword evidence="9" id="KW-0472">Membrane</keyword>
<keyword evidence="7" id="KW-1005">Bacterial flagellum biogenesis</keyword>
<comment type="similarity">
    <text evidence="2">Belongs to the FliJ family.</text>
</comment>
<dbReference type="PANTHER" id="PTHR38786:SF1">
    <property type="entry name" value="FLAGELLAR FLIJ PROTEIN"/>
    <property type="match status" value="1"/>
</dbReference>
<keyword evidence="4" id="KW-0813">Transport</keyword>
<accession>A0A4R2L3J1</accession>
<feature type="region of interest" description="Disordered" evidence="11">
    <location>
        <begin position="124"/>
        <end position="149"/>
    </location>
</feature>
<dbReference type="GO" id="GO:0015031">
    <property type="term" value="P:protein transport"/>
    <property type="evidence" value="ECO:0007669"/>
    <property type="project" value="UniProtKB-KW"/>
</dbReference>
<name>A0A4R2L3J1_9GAMM</name>
<keyword evidence="12" id="KW-0966">Cell projection</keyword>
<dbReference type="NCBIfam" id="TIGR02473">
    <property type="entry name" value="flagell_FliJ"/>
    <property type="match status" value="1"/>
</dbReference>
<reference evidence="12 13" key="1">
    <citation type="submission" date="2019-03" db="EMBL/GenBank/DDBJ databases">
        <title>Genomic Encyclopedia of Type Strains, Phase IV (KMG-IV): sequencing the most valuable type-strain genomes for metagenomic binning, comparative biology and taxonomic classification.</title>
        <authorList>
            <person name="Goeker M."/>
        </authorList>
    </citation>
    <scope>NUCLEOTIDE SEQUENCE [LARGE SCALE GENOMIC DNA]</scope>
    <source>
        <strain evidence="12 13">DSM 25287</strain>
    </source>
</reference>
<keyword evidence="12" id="KW-0282">Flagellum</keyword>
<dbReference type="GO" id="GO:0005886">
    <property type="term" value="C:plasma membrane"/>
    <property type="evidence" value="ECO:0007669"/>
    <property type="project" value="UniProtKB-SubCell"/>
</dbReference>
<evidence type="ECO:0000256" key="9">
    <source>
        <dbReference type="ARBA" id="ARBA00023136"/>
    </source>
</evidence>
<dbReference type="InterPro" id="IPR012823">
    <property type="entry name" value="Flagell_FliJ"/>
</dbReference>
<dbReference type="GO" id="GO:0071973">
    <property type="term" value="P:bacterial-type flagellum-dependent cell motility"/>
    <property type="evidence" value="ECO:0007669"/>
    <property type="project" value="InterPro"/>
</dbReference>
<comment type="caution">
    <text evidence="12">The sequence shown here is derived from an EMBL/GenBank/DDBJ whole genome shotgun (WGS) entry which is preliminary data.</text>
</comment>
<keyword evidence="8" id="KW-0653">Protein transport</keyword>
<dbReference type="Proteomes" id="UP000295765">
    <property type="component" value="Unassembled WGS sequence"/>
</dbReference>
<dbReference type="InterPro" id="IPR053716">
    <property type="entry name" value="Flag_assembly_chemotaxis_eff"/>
</dbReference>
<dbReference type="Pfam" id="PF02050">
    <property type="entry name" value="FliJ"/>
    <property type="match status" value="1"/>
</dbReference>
<evidence type="ECO:0000256" key="6">
    <source>
        <dbReference type="ARBA" id="ARBA00022500"/>
    </source>
</evidence>
<keyword evidence="5" id="KW-1003">Cell membrane</keyword>
<dbReference type="EMBL" id="SLWY01000010">
    <property type="protein sequence ID" value="TCO81084.1"/>
    <property type="molecule type" value="Genomic_DNA"/>
</dbReference>
<evidence type="ECO:0000256" key="11">
    <source>
        <dbReference type="SAM" id="MobiDB-lite"/>
    </source>
</evidence>
<evidence type="ECO:0000256" key="2">
    <source>
        <dbReference type="ARBA" id="ARBA00010004"/>
    </source>
</evidence>
<gene>
    <name evidence="12" type="ORF">EV699_110109</name>
</gene>
<evidence type="ECO:0000256" key="10">
    <source>
        <dbReference type="ARBA" id="ARBA00023225"/>
    </source>
</evidence>
<organism evidence="12 13">
    <name type="scientific">Plasticicumulans lactativorans</name>
    <dbReference type="NCBI Taxonomy" id="1133106"/>
    <lineage>
        <taxon>Bacteria</taxon>
        <taxon>Pseudomonadati</taxon>
        <taxon>Pseudomonadota</taxon>
        <taxon>Gammaproteobacteria</taxon>
        <taxon>Candidatus Competibacteraceae</taxon>
        <taxon>Plasticicumulans</taxon>
    </lineage>
</organism>
<dbReference type="GO" id="GO:0009288">
    <property type="term" value="C:bacterial-type flagellum"/>
    <property type="evidence" value="ECO:0007669"/>
    <property type="project" value="InterPro"/>
</dbReference>
<evidence type="ECO:0000313" key="13">
    <source>
        <dbReference type="Proteomes" id="UP000295765"/>
    </source>
</evidence>
<evidence type="ECO:0000256" key="3">
    <source>
        <dbReference type="ARBA" id="ARBA00020392"/>
    </source>
</evidence>
<evidence type="ECO:0000256" key="1">
    <source>
        <dbReference type="ARBA" id="ARBA00004413"/>
    </source>
</evidence>
<keyword evidence="10" id="KW-1006">Bacterial flagellum protein export</keyword>
<evidence type="ECO:0000256" key="5">
    <source>
        <dbReference type="ARBA" id="ARBA00022475"/>
    </source>
</evidence>
<evidence type="ECO:0000256" key="4">
    <source>
        <dbReference type="ARBA" id="ARBA00022448"/>
    </source>
</evidence>
<keyword evidence="12" id="KW-0969">Cilium</keyword>
<evidence type="ECO:0000256" key="7">
    <source>
        <dbReference type="ARBA" id="ARBA00022795"/>
    </source>
</evidence>
<dbReference type="Gene3D" id="1.10.287.1700">
    <property type="match status" value="1"/>
</dbReference>
<protein>
    <recommendedName>
        <fullName evidence="3">Flagellar FliJ protein</fullName>
    </recommendedName>
</protein>